<keyword evidence="3" id="KW-1185">Reference proteome</keyword>
<feature type="chain" id="PRO_5019385640" evidence="1">
    <location>
        <begin position="36"/>
        <end position="102"/>
    </location>
</feature>
<dbReference type="Proteomes" id="UP000289340">
    <property type="component" value="Chromosome 12"/>
</dbReference>
<keyword evidence="2" id="KW-0808">Transferase</keyword>
<feature type="signal peptide" evidence="1">
    <location>
        <begin position="1"/>
        <end position="35"/>
    </location>
</feature>
<dbReference type="GO" id="GO:0016740">
    <property type="term" value="F:transferase activity"/>
    <property type="evidence" value="ECO:0007669"/>
    <property type="project" value="UniProtKB-KW"/>
</dbReference>
<dbReference type="AlphaFoldDB" id="A0A445HPK1"/>
<evidence type="ECO:0000313" key="3">
    <source>
        <dbReference type="Proteomes" id="UP000289340"/>
    </source>
</evidence>
<comment type="caution">
    <text evidence="2">The sequence shown here is derived from an EMBL/GenBank/DDBJ whole genome shotgun (WGS) entry which is preliminary data.</text>
</comment>
<evidence type="ECO:0000256" key="1">
    <source>
        <dbReference type="SAM" id="SignalP"/>
    </source>
</evidence>
<sequence>MAWANKRGDSKNAGFMRMLVVVLLVLLSGFWCVSGVKEGKRNAYAMMMYVGTPRDYEFYIAIRVLLKSLATLNAEVDLVVIASLDVPPRWIRALTSNYSYKH</sequence>
<dbReference type="EMBL" id="QZWG01000012">
    <property type="protein sequence ID" value="RZB75639.1"/>
    <property type="molecule type" value="Genomic_DNA"/>
</dbReference>
<proteinExistence type="predicted"/>
<accession>A0A445HPK1</accession>
<protein>
    <submittedName>
        <fullName evidence="2">Putative glucuronosyltransferase PGSIP8</fullName>
    </submittedName>
</protein>
<evidence type="ECO:0000313" key="2">
    <source>
        <dbReference type="EMBL" id="RZB75639.1"/>
    </source>
</evidence>
<reference evidence="2 3" key="1">
    <citation type="submission" date="2018-09" db="EMBL/GenBank/DDBJ databases">
        <title>A high-quality reference genome of wild soybean provides a powerful tool to mine soybean genomes.</title>
        <authorList>
            <person name="Xie M."/>
            <person name="Chung C.Y.L."/>
            <person name="Li M.-W."/>
            <person name="Wong F.-L."/>
            <person name="Chan T.-F."/>
            <person name="Lam H.-M."/>
        </authorList>
    </citation>
    <scope>NUCLEOTIDE SEQUENCE [LARGE SCALE GENOMIC DNA]</scope>
    <source>
        <strain evidence="3">cv. W05</strain>
        <tissue evidence="2">Hypocotyl of etiolated seedlings</tissue>
    </source>
</reference>
<organism evidence="2 3">
    <name type="scientific">Glycine soja</name>
    <name type="common">Wild soybean</name>
    <dbReference type="NCBI Taxonomy" id="3848"/>
    <lineage>
        <taxon>Eukaryota</taxon>
        <taxon>Viridiplantae</taxon>
        <taxon>Streptophyta</taxon>
        <taxon>Embryophyta</taxon>
        <taxon>Tracheophyta</taxon>
        <taxon>Spermatophyta</taxon>
        <taxon>Magnoliopsida</taxon>
        <taxon>eudicotyledons</taxon>
        <taxon>Gunneridae</taxon>
        <taxon>Pentapetalae</taxon>
        <taxon>rosids</taxon>
        <taxon>fabids</taxon>
        <taxon>Fabales</taxon>
        <taxon>Fabaceae</taxon>
        <taxon>Papilionoideae</taxon>
        <taxon>50 kb inversion clade</taxon>
        <taxon>NPAAA clade</taxon>
        <taxon>indigoferoid/millettioid clade</taxon>
        <taxon>Phaseoleae</taxon>
        <taxon>Glycine</taxon>
        <taxon>Glycine subgen. Soja</taxon>
    </lineage>
</organism>
<name>A0A445HPK1_GLYSO</name>
<keyword evidence="1" id="KW-0732">Signal</keyword>
<gene>
    <name evidence="2" type="ORF">D0Y65_034218</name>
</gene>